<organism evidence="2 3">
    <name type="scientific">Psychrobacter immobilis</name>
    <dbReference type="NCBI Taxonomy" id="498"/>
    <lineage>
        <taxon>Bacteria</taxon>
        <taxon>Pseudomonadati</taxon>
        <taxon>Pseudomonadota</taxon>
        <taxon>Gammaproteobacteria</taxon>
        <taxon>Moraxellales</taxon>
        <taxon>Moraxellaceae</taxon>
        <taxon>Psychrobacter</taxon>
    </lineage>
</organism>
<accession>A0A2V1ZIE9</accession>
<dbReference type="Proteomes" id="UP000245655">
    <property type="component" value="Unassembled WGS sequence"/>
</dbReference>
<keyword evidence="3" id="KW-1185">Reference proteome</keyword>
<feature type="chain" id="PRO_5015944659" description="UrcA family protein" evidence="1">
    <location>
        <begin position="26"/>
        <end position="101"/>
    </location>
</feature>
<proteinExistence type="predicted"/>
<keyword evidence="1" id="KW-0732">Signal</keyword>
<reference evidence="2 3" key="1">
    <citation type="submission" date="2018-05" db="EMBL/GenBank/DDBJ databases">
        <title>Genomic Encyclopedia of Type Strains, Phase IV (KMG-IV): sequencing the most valuable type-strain genomes for metagenomic binning, comparative biology and taxonomic classification.</title>
        <authorList>
            <person name="Goeker M."/>
        </authorList>
    </citation>
    <scope>NUCLEOTIDE SEQUENCE [LARGE SCALE GENOMIC DNA]</scope>
    <source>
        <strain evidence="2 3">DSM 7229</strain>
    </source>
</reference>
<gene>
    <name evidence="2" type="ORF">C8D84_11481</name>
</gene>
<evidence type="ECO:0000313" key="3">
    <source>
        <dbReference type="Proteomes" id="UP000245655"/>
    </source>
</evidence>
<dbReference type="GeneID" id="60255986"/>
<sequence>MSNRATCFGILLTMLIMSSIGSVSIAQETPYPPSSINSAIAADYEADCRLLSDYQKLFTNHDNASKETVNDIKQTINDIAVDRGCVGSPQSNSDDSNKLKV</sequence>
<evidence type="ECO:0000256" key="1">
    <source>
        <dbReference type="SAM" id="SignalP"/>
    </source>
</evidence>
<dbReference type="RefSeq" id="WP_109592165.1">
    <property type="nucleotide sequence ID" value="NZ_CAJGZY010000009.1"/>
</dbReference>
<name>A0A2V1ZIE9_PSYIM</name>
<evidence type="ECO:0000313" key="2">
    <source>
        <dbReference type="EMBL" id="PWK07841.1"/>
    </source>
</evidence>
<dbReference type="EMBL" id="QGGM01000014">
    <property type="protein sequence ID" value="PWK07841.1"/>
    <property type="molecule type" value="Genomic_DNA"/>
</dbReference>
<protein>
    <recommendedName>
        <fullName evidence="4">UrcA family protein</fullName>
    </recommendedName>
</protein>
<feature type="signal peptide" evidence="1">
    <location>
        <begin position="1"/>
        <end position="25"/>
    </location>
</feature>
<dbReference type="AlphaFoldDB" id="A0A2V1ZIE9"/>
<evidence type="ECO:0008006" key="4">
    <source>
        <dbReference type="Google" id="ProtNLM"/>
    </source>
</evidence>
<comment type="caution">
    <text evidence="2">The sequence shown here is derived from an EMBL/GenBank/DDBJ whole genome shotgun (WGS) entry which is preliminary data.</text>
</comment>